<evidence type="ECO:0000313" key="2">
    <source>
        <dbReference type="EMBL" id="MBP2368517.1"/>
    </source>
</evidence>
<sequence length="213" mass="21974">MTADRLVQACVDALGVDGAALTALGDLGEFVHLAVAGPATCRVAELQLTTGTGPCWEADATHRPAHGPDLGTPAAQERWPGFAAAAVEQGVRAVFAFPLLAGAVCCGSLLLCRQRPGPLTSEQLRHGLGFAEAALWTLLDLRAGIPADQPADPLGAGQTQIFQASGMIAAQLGTGVDDALLRLRAHAWAADRSLAETAADVVARRLRFDPAPS</sequence>
<dbReference type="InterPro" id="IPR003018">
    <property type="entry name" value="GAF"/>
</dbReference>
<keyword evidence="3" id="KW-1185">Reference proteome</keyword>
<organism evidence="2 3">
    <name type="scientific">Pseudonocardia parietis</name>
    <dbReference type="NCBI Taxonomy" id="570936"/>
    <lineage>
        <taxon>Bacteria</taxon>
        <taxon>Bacillati</taxon>
        <taxon>Actinomycetota</taxon>
        <taxon>Actinomycetes</taxon>
        <taxon>Pseudonocardiales</taxon>
        <taxon>Pseudonocardiaceae</taxon>
        <taxon>Pseudonocardia</taxon>
    </lineage>
</organism>
<name>A0ABS4VX51_9PSEU</name>
<dbReference type="InterPro" id="IPR029016">
    <property type="entry name" value="GAF-like_dom_sf"/>
</dbReference>
<dbReference type="Pfam" id="PF01590">
    <property type="entry name" value="GAF"/>
    <property type="match status" value="1"/>
</dbReference>
<gene>
    <name evidence="2" type="ORF">JOF36_004213</name>
</gene>
<evidence type="ECO:0000313" key="3">
    <source>
        <dbReference type="Proteomes" id="UP001519295"/>
    </source>
</evidence>
<evidence type="ECO:0000259" key="1">
    <source>
        <dbReference type="Pfam" id="PF01590"/>
    </source>
</evidence>
<dbReference type="Gene3D" id="3.30.450.40">
    <property type="match status" value="1"/>
</dbReference>
<reference evidence="2 3" key="1">
    <citation type="submission" date="2021-03" db="EMBL/GenBank/DDBJ databases">
        <title>Sequencing the genomes of 1000 actinobacteria strains.</title>
        <authorList>
            <person name="Klenk H.-P."/>
        </authorList>
    </citation>
    <scope>NUCLEOTIDE SEQUENCE [LARGE SCALE GENOMIC DNA]</scope>
    <source>
        <strain evidence="2 3">DSM 45256</strain>
    </source>
</reference>
<proteinExistence type="predicted"/>
<comment type="caution">
    <text evidence="2">The sequence shown here is derived from an EMBL/GenBank/DDBJ whole genome shotgun (WGS) entry which is preliminary data.</text>
</comment>
<accession>A0ABS4VX51</accession>
<dbReference type="EMBL" id="JAGINU010000001">
    <property type="protein sequence ID" value="MBP2368517.1"/>
    <property type="molecule type" value="Genomic_DNA"/>
</dbReference>
<dbReference type="Proteomes" id="UP001519295">
    <property type="component" value="Unassembled WGS sequence"/>
</dbReference>
<dbReference type="SUPFAM" id="SSF55781">
    <property type="entry name" value="GAF domain-like"/>
    <property type="match status" value="1"/>
</dbReference>
<protein>
    <recommendedName>
        <fullName evidence="1">GAF domain-containing protein</fullName>
    </recommendedName>
</protein>
<feature type="domain" description="GAF" evidence="1">
    <location>
        <begin position="2"/>
        <end position="125"/>
    </location>
</feature>
<dbReference type="RefSeq" id="WP_210029781.1">
    <property type="nucleotide sequence ID" value="NZ_JAGINU010000001.1"/>
</dbReference>